<dbReference type="PANTHER" id="PTHR12308:SF73">
    <property type="entry name" value="ANOCTAMIN"/>
    <property type="match status" value="1"/>
</dbReference>
<dbReference type="InterPro" id="IPR049452">
    <property type="entry name" value="Anoctamin_TM"/>
</dbReference>
<dbReference type="RefSeq" id="XP_008617748.1">
    <property type="nucleotide sequence ID" value="XM_008619526.1"/>
</dbReference>
<dbReference type="Pfam" id="PF00168">
    <property type="entry name" value="C2"/>
    <property type="match status" value="1"/>
</dbReference>
<feature type="transmembrane region" description="Helical" evidence="5">
    <location>
        <begin position="460"/>
        <end position="481"/>
    </location>
</feature>
<dbReference type="eggNOG" id="KOG2513">
    <property type="taxonomic scope" value="Eukaryota"/>
</dbReference>
<feature type="transmembrane region" description="Helical" evidence="5">
    <location>
        <begin position="347"/>
        <end position="370"/>
    </location>
</feature>
<evidence type="ECO:0000256" key="4">
    <source>
        <dbReference type="ARBA" id="ARBA00023136"/>
    </source>
</evidence>
<keyword evidence="8" id="KW-1185">Reference proteome</keyword>
<feature type="domain" description="C2" evidence="6">
    <location>
        <begin position="843"/>
        <end position="968"/>
    </location>
</feature>
<dbReference type="InParanoid" id="T0R9D0"/>
<keyword evidence="3 5" id="KW-1133">Transmembrane helix</keyword>
<evidence type="ECO:0000256" key="5">
    <source>
        <dbReference type="SAM" id="Phobius"/>
    </source>
</evidence>
<gene>
    <name evidence="7" type="ORF">SDRG_13437</name>
</gene>
<dbReference type="OrthoDB" id="296386at2759"/>
<dbReference type="PANTHER" id="PTHR12308">
    <property type="entry name" value="ANOCTAMIN"/>
    <property type="match status" value="1"/>
</dbReference>
<dbReference type="OMA" id="CADETEH"/>
<dbReference type="GO" id="GO:0005254">
    <property type="term" value="F:chloride channel activity"/>
    <property type="evidence" value="ECO:0007669"/>
    <property type="project" value="TreeGrafter"/>
</dbReference>
<dbReference type="InterPro" id="IPR007632">
    <property type="entry name" value="Anoctamin"/>
</dbReference>
<organism evidence="7 8">
    <name type="scientific">Saprolegnia diclina (strain VS20)</name>
    <dbReference type="NCBI Taxonomy" id="1156394"/>
    <lineage>
        <taxon>Eukaryota</taxon>
        <taxon>Sar</taxon>
        <taxon>Stramenopiles</taxon>
        <taxon>Oomycota</taxon>
        <taxon>Saprolegniomycetes</taxon>
        <taxon>Saprolegniales</taxon>
        <taxon>Saprolegniaceae</taxon>
        <taxon>Saprolegnia</taxon>
    </lineage>
</organism>
<accession>T0R9D0</accession>
<dbReference type="Gene3D" id="2.60.40.150">
    <property type="entry name" value="C2 domain"/>
    <property type="match status" value="1"/>
</dbReference>
<dbReference type="SUPFAM" id="SSF49562">
    <property type="entry name" value="C2 domain (Calcium/lipid-binding domain, CaLB)"/>
    <property type="match status" value="1"/>
</dbReference>
<keyword evidence="4 5" id="KW-0472">Membrane</keyword>
<evidence type="ECO:0000256" key="1">
    <source>
        <dbReference type="ARBA" id="ARBA00004141"/>
    </source>
</evidence>
<feature type="transmembrane region" description="Helical" evidence="5">
    <location>
        <begin position="501"/>
        <end position="521"/>
    </location>
</feature>
<evidence type="ECO:0000313" key="7">
    <source>
        <dbReference type="EMBL" id="EQC28753.1"/>
    </source>
</evidence>
<dbReference type="AlphaFoldDB" id="T0R9D0"/>
<dbReference type="SMART" id="SM00239">
    <property type="entry name" value="C2"/>
    <property type="match status" value="1"/>
</dbReference>
<keyword evidence="2 5" id="KW-0812">Transmembrane</keyword>
<dbReference type="VEuPathDB" id="FungiDB:SDRG_13437"/>
<reference evidence="7 8" key="1">
    <citation type="submission" date="2012-04" db="EMBL/GenBank/DDBJ databases">
        <title>The Genome Sequence of Saprolegnia declina VS20.</title>
        <authorList>
            <consortium name="The Broad Institute Genome Sequencing Platform"/>
            <person name="Russ C."/>
            <person name="Nusbaum C."/>
            <person name="Tyler B."/>
            <person name="van West P."/>
            <person name="Dieguez-Uribeondo J."/>
            <person name="de Bruijn I."/>
            <person name="Tripathy S."/>
            <person name="Jiang R."/>
            <person name="Young S.K."/>
            <person name="Zeng Q."/>
            <person name="Gargeya S."/>
            <person name="Fitzgerald M."/>
            <person name="Haas B."/>
            <person name="Abouelleil A."/>
            <person name="Alvarado L."/>
            <person name="Arachchi H.M."/>
            <person name="Berlin A."/>
            <person name="Chapman S.B."/>
            <person name="Goldberg J."/>
            <person name="Griggs A."/>
            <person name="Gujja S."/>
            <person name="Hansen M."/>
            <person name="Howarth C."/>
            <person name="Imamovic A."/>
            <person name="Larimer J."/>
            <person name="McCowen C."/>
            <person name="Montmayeur A."/>
            <person name="Murphy C."/>
            <person name="Neiman D."/>
            <person name="Pearson M."/>
            <person name="Priest M."/>
            <person name="Roberts A."/>
            <person name="Saif S."/>
            <person name="Shea T."/>
            <person name="Sisk P."/>
            <person name="Sykes S."/>
            <person name="Wortman J."/>
            <person name="Nusbaum C."/>
            <person name="Birren B."/>
        </authorList>
    </citation>
    <scope>NUCLEOTIDE SEQUENCE [LARGE SCALE GENOMIC DNA]</scope>
    <source>
        <strain evidence="7 8">VS20</strain>
    </source>
</reference>
<feature type="transmembrane region" description="Helical" evidence="5">
    <location>
        <begin position="382"/>
        <end position="402"/>
    </location>
</feature>
<dbReference type="PROSITE" id="PS50004">
    <property type="entry name" value="C2"/>
    <property type="match status" value="1"/>
</dbReference>
<dbReference type="Proteomes" id="UP000030762">
    <property type="component" value="Unassembled WGS sequence"/>
</dbReference>
<evidence type="ECO:0000256" key="3">
    <source>
        <dbReference type="ARBA" id="ARBA00022989"/>
    </source>
</evidence>
<proteinExistence type="predicted"/>
<sequence length="1060" mass="118435">MATIALDIGQAATYGSHGAVVAAEYYYALVFPNTPHALDAGATDRISFADATDVIRRVTCGSDTDKDAAVSEFRDAWVAKFRSLAPAASDRIPRHFFRELVRNIVLQRLEAVPGVALATQISADDQNIYCFVRLTRDALVHMAGDVQLNLPIWPEIDPGSQYWLEHGHDTTEYTTDVAEKELHRLFLEGHVTADEAQLFAGESPAMVSRRISALKRIANSSLQTRFPSTALLYFPFQADPALHYLFRHVEGTLPFRWVDKVRLTKAALDKAFNCEMLRHEGFLTHHMCLHTHTSTEHSDDVTLDQLCAQWGALSAYAYLYSHGICRSWRVLFYQPIELIRDYFGEELALYFAFLSFYAEMLVVLIGISIVDAPFSLVLPDTVLGYYNMALASVNCLYSCLMLRKWAVQQQALAVAWGMDDVKADATLRAEYTGIVCISPVTNAPELIARPQLQAMRKLQATILLCIAIGLNGLAIYAVFALQAHYESIYESDDSVTVYSNIVIALLINLSQVPFQPIVVCLNQFENHRTHHAFHVALTVKFAIFQTINNFGPILFSTYLKPYTFGCNQSTMPHLDATACADETEHLLLSVLFFNLALSVREIATPLLLAMRHAYNARRTRVYTPLDADMGPRCFSDELNLDVYDGVLFDYAQISITFGYITWFGALAPQAAVIALVITLVQIRVDAYKLCYLMQRPMPLPASSIGGWMIYFRMLTLAGVVVNAGNVVIVQMLASQADTTFDSIPVSAWLDQLFSLTLLMTALYLASVLVSLHDASDREVLHTIKSTLKRQAYLQETYLFQLTSKDKVDQIQRPPGDIFLNGVFRYIVSGDINDGEQVEELREELGALEAKIRAFPRLETESLGALYVVVVGANILPIMDRSTKALDAFVKVKLKQGDKLLPSKAKTVVKKKQRSPVWNAPFEFKITSIETRLVMEVYDWNLVGKSELVGVASVPITRALTSAVDFNEMAVEGICDMVALDVPVDIDSKLLATMASDIPKFGKPVLHISLGVRLNQLGCQGLRLHNYVVRTREIVKTMDTYLVWKPRRLRQLTVKDGSGSM</sequence>
<feature type="transmembrane region" description="Helical" evidence="5">
    <location>
        <begin position="709"/>
        <end position="732"/>
    </location>
</feature>
<dbReference type="InterPro" id="IPR000008">
    <property type="entry name" value="C2_dom"/>
</dbReference>
<evidence type="ECO:0000256" key="2">
    <source>
        <dbReference type="ARBA" id="ARBA00022692"/>
    </source>
</evidence>
<protein>
    <recommendedName>
        <fullName evidence="6">C2 domain-containing protein</fullName>
    </recommendedName>
</protein>
<dbReference type="CDD" id="cd00030">
    <property type="entry name" value="C2"/>
    <property type="match status" value="1"/>
</dbReference>
<dbReference type="EMBL" id="JH767191">
    <property type="protein sequence ID" value="EQC28753.1"/>
    <property type="molecule type" value="Genomic_DNA"/>
</dbReference>
<dbReference type="InterPro" id="IPR035892">
    <property type="entry name" value="C2_domain_sf"/>
</dbReference>
<feature type="transmembrane region" description="Helical" evidence="5">
    <location>
        <begin position="752"/>
        <end position="771"/>
    </location>
</feature>
<evidence type="ECO:0000259" key="6">
    <source>
        <dbReference type="PROSITE" id="PS50004"/>
    </source>
</evidence>
<feature type="transmembrane region" description="Helical" evidence="5">
    <location>
        <begin position="533"/>
        <end position="555"/>
    </location>
</feature>
<comment type="subcellular location">
    <subcellularLocation>
        <location evidence="1">Membrane</location>
        <topology evidence="1">Multi-pass membrane protein</topology>
    </subcellularLocation>
</comment>
<evidence type="ECO:0000313" key="8">
    <source>
        <dbReference type="Proteomes" id="UP000030762"/>
    </source>
</evidence>
<dbReference type="GeneID" id="19954164"/>
<dbReference type="Pfam" id="PF04547">
    <property type="entry name" value="Anoctamin"/>
    <property type="match status" value="1"/>
</dbReference>
<dbReference type="GO" id="GO:0016020">
    <property type="term" value="C:membrane"/>
    <property type="evidence" value="ECO:0007669"/>
    <property type="project" value="UniProtKB-SubCell"/>
</dbReference>
<name>T0R9D0_SAPDV</name>